<keyword evidence="1" id="KW-0472">Membrane</keyword>
<reference evidence="2" key="1">
    <citation type="submission" date="2018-11" db="EMBL/GenBank/DDBJ databases">
        <authorList>
            <consortium name="Pathogen Informatics"/>
        </authorList>
    </citation>
    <scope>NUCLEOTIDE SEQUENCE</scope>
</reference>
<dbReference type="AlphaFoldDB" id="A0A448XE78"/>
<evidence type="ECO:0000256" key="1">
    <source>
        <dbReference type="SAM" id="Phobius"/>
    </source>
</evidence>
<keyword evidence="1" id="KW-0812">Transmembrane</keyword>
<protein>
    <submittedName>
        <fullName evidence="2">Uncharacterized protein</fullName>
    </submittedName>
</protein>
<gene>
    <name evidence="2" type="ORF">PXEA_LOCUS28031</name>
</gene>
<proteinExistence type="predicted"/>
<accession>A0A448XE78</accession>
<evidence type="ECO:0000313" key="2">
    <source>
        <dbReference type="EMBL" id="VEL34591.1"/>
    </source>
</evidence>
<feature type="transmembrane region" description="Helical" evidence="1">
    <location>
        <begin position="179"/>
        <end position="198"/>
    </location>
</feature>
<keyword evidence="3" id="KW-1185">Reference proteome</keyword>
<name>A0A448XE78_9PLAT</name>
<dbReference type="Proteomes" id="UP000784294">
    <property type="component" value="Unassembled WGS sequence"/>
</dbReference>
<organism evidence="2 3">
    <name type="scientific">Protopolystoma xenopodis</name>
    <dbReference type="NCBI Taxonomy" id="117903"/>
    <lineage>
        <taxon>Eukaryota</taxon>
        <taxon>Metazoa</taxon>
        <taxon>Spiralia</taxon>
        <taxon>Lophotrochozoa</taxon>
        <taxon>Platyhelminthes</taxon>
        <taxon>Monogenea</taxon>
        <taxon>Polyopisthocotylea</taxon>
        <taxon>Polystomatidea</taxon>
        <taxon>Polystomatidae</taxon>
        <taxon>Protopolystoma</taxon>
    </lineage>
</organism>
<evidence type="ECO:0000313" key="3">
    <source>
        <dbReference type="Proteomes" id="UP000784294"/>
    </source>
</evidence>
<dbReference type="EMBL" id="CAAALY010247982">
    <property type="protein sequence ID" value="VEL34591.1"/>
    <property type="molecule type" value="Genomic_DNA"/>
</dbReference>
<comment type="caution">
    <text evidence="2">The sequence shown here is derived from an EMBL/GenBank/DDBJ whole genome shotgun (WGS) entry which is preliminary data.</text>
</comment>
<sequence>MRGYKIVISDPELDLSLFVLASDWLRSTLTSSGSSFSTAWIEDAFVSRFSGMRPVEIELMISSEITRLCKIGKLQTAQRLHMLSSKLPSEIKLPGTISRQLEIAYMITPSSFYRIPTDLLAGVRESSNLHIKNIKRRLNELCLTNELPGDSEYRAVARVIDDATGALFRDQRMSQELRMYILSILLLNSYYLTPFYFFDFLSASILRI</sequence>
<keyword evidence="1" id="KW-1133">Transmembrane helix</keyword>